<dbReference type="EMBL" id="CAADEW010000091">
    <property type="protein sequence ID" value="VFJ59475.1"/>
    <property type="molecule type" value="Genomic_DNA"/>
</dbReference>
<protein>
    <submittedName>
        <fullName evidence="1">Uncharacterized protein</fullName>
    </submittedName>
</protein>
<reference evidence="1" key="1">
    <citation type="submission" date="2019-02" db="EMBL/GenBank/DDBJ databases">
        <authorList>
            <person name="Gruber-Vodicka R. H."/>
            <person name="Seah K. B. B."/>
        </authorList>
    </citation>
    <scope>NUCLEOTIDE SEQUENCE</scope>
    <source>
        <strain evidence="1">BECK_BZ15</strain>
    </source>
</reference>
<evidence type="ECO:0000313" key="1">
    <source>
        <dbReference type="EMBL" id="VFJ59475.1"/>
    </source>
</evidence>
<accession>A0A450SZH6</accession>
<sequence>MITIVAFQIPSRDAAFHGNDSDYDPFARNSMSFLCTLPTWPAARTLRQ</sequence>
<organism evidence="1">
    <name type="scientific">Candidatus Kentrum sp. FW</name>
    <dbReference type="NCBI Taxonomy" id="2126338"/>
    <lineage>
        <taxon>Bacteria</taxon>
        <taxon>Pseudomonadati</taxon>
        <taxon>Pseudomonadota</taxon>
        <taxon>Gammaproteobacteria</taxon>
        <taxon>Candidatus Kentrum</taxon>
    </lineage>
</organism>
<proteinExistence type="predicted"/>
<gene>
    <name evidence="1" type="ORF">BECKFW1821A_GA0114235_109115</name>
</gene>
<name>A0A450SZH6_9GAMM</name>
<dbReference type="AlphaFoldDB" id="A0A450SZH6"/>